<name>A8P8F4_COPC7</name>
<feature type="region of interest" description="Disordered" evidence="1">
    <location>
        <begin position="1"/>
        <end position="40"/>
    </location>
</feature>
<dbReference type="SUPFAM" id="SSF52047">
    <property type="entry name" value="RNI-like"/>
    <property type="match status" value="1"/>
</dbReference>
<dbReference type="InParanoid" id="A8P8F4"/>
<evidence type="ECO:0000256" key="1">
    <source>
        <dbReference type="SAM" id="MobiDB-lite"/>
    </source>
</evidence>
<organism evidence="2 3">
    <name type="scientific">Coprinopsis cinerea (strain Okayama-7 / 130 / ATCC MYA-4618 / FGSC 9003)</name>
    <name type="common">Inky cap fungus</name>
    <name type="synonym">Hormographiella aspergillata</name>
    <dbReference type="NCBI Taxonomy" id="240176"/>
    <lineage>
        <taxon>Eukaryota</taxon>
        <taxon>Fungi</taxon>
        <taxon>Dikarya</taxon>
        <taxon>Basidiomycota</taxon>
        <taxon>Agaricomycotina</taxon>
        <taxon>Agaricomycetes</taxon>
        <taxon>Agaricomycetidae</taxon>
        <taxon>Agaricales</taxon>
        <taxon>Agaricineae</taxon>
        <taxon>Psathyrellaceae</taxon>
        <taxon>Coprinopsis</taxon>
    </lineage>
</organism>
<dbReference type="VEuPathDB" id="FungiDB:CC1G_12870"/>
<dbReference type="Proteomes" id="UP000001861">
    <property type="component" value="Unassembled WGS sequence"/>
</dbReference>
<protein>
    <submittedName>
        <fullName evidence="2">Uncharacterized protein</fullName>
    </submittedName>
</protein>
<dbReference type="AlphaFoldDB" id="A8P8F4"/>
<feature type="compositionally biased region" description="Polar residues" evidence="1">
    <location>
        <begin position="29"/>
        <end position="40"/>
    </location>
</feature>
<reference evidence="2 3" key="1">
    <citation type="journal article" date="2010" name="Proc. Natl. Acad. Sci. U.S.A.">
        <title>Insights into evolution of multicellular fungi from the assembled chromosomes of the mushroom Coprinopsis cinerea (Coprinus cinereus).</title>
        <authorList>
            <person name="Stajich J.E."/>
            <person name="Wilke S.K."/>
            <person name="Ahren D."/>
            <person name="Au C.H."/>
            <person name="Birren B.W."/>
            <person name="Borodovsky M."/>
            <person name="Burns C."/>
            <person name="Canback B."/>
            <person name="Casselton L.A."/>
            <person name="Cheng C.K."/>
            <person name="Deng J."/>
            <person name="Dietrich F.S."/>
            <person name="Fargo D.C."/>
            <person name="Farman M.L."/>
            <person name="Gathman A.C."/>
            <person name="Goldberg J."/>
            <person name="Guigo R."/>
            <person name="Hoegger P.J."/>
            <person name="Hooker J.B."/>
            <person name="Huggins A."/>
            <person name="James T.Y."/>
            <person name="Kamada T."/>
            <person name="Kilaru S."/>
            <person name="Kodira C."/>
            <person name="Kues U."/>
            <person name="Kupfer D."/>
            <person name="Kwan H.S."/>
            <person name="Lomsadze A."/>
            <person name="Li W."/>
            <person name="Lilly W.W."/>
            <person name="Ma L.J."/>
            <person name="Mackey A.J."/>
            <person name="Manning G."/>
            <person name="Martin F."/>
            <person name="Muraguchi H."/>
            <person name="Natvig D.O."/>
            <person name="Palmerini H."/>
            <person name="Ramesh M.A."/>
            <person name="Rehmeyer C.J."/>
            <person name="Roe B.A."/>
            <person name="Shenoy N."/>
            <person name="Stanke M."/>
            <person name="Ter-Hovhannisyan V."/>
            <person name="Tunlid A."/>
            <person name="Velagapudi R."/>
            <person name="Vision T.J."/>
            <person name="Zeng Q."/>
            <person name="Zolan M.E."/>
            <person name="Pukkila P.J."/>
        </authorList>
    </citation>
    <scope>NUCLEOTIDE SEQUENCE [LARGE SCALE GENOMIC DNA]</scope>
    <source>
        <strain evidence="3">Okayama-7 / 130 / ATCC MYA-4618 / FGSC 9003</strain>
    </source>
</reference>
<keyword evidence="3" id="KW-1185">Reference proteome</keyword>
<dbReference type="KEGG" id="cci:CC1G_12870"/>
<evidence type="ECO:0000313" key="3">
    <source>
        <dbReference type="Proteomes" id="UP000001861"/>
    </source>
</evidence>
<proteinExistence type="predicted"/>
<dbReference type="OrthoDB" id="3000694at2759"/>
<comment type="caution">
    <text evidence="2">The sequence shown here is derived from an EMBL/GenBank/DDBJ whole genome shotgun (WGS) entry which is preliminary data.</text>
</comment>
<sequence length="537" mass="60604">MAEPAGRDTAPPTPVQHREASLGPKEVASESQTPSASHKNLTLHVPDDILQKIFIFYLLHPPFRSFTQPHAQRKHLICSGHQPLSPIDLALVCSAWKDLVDHTPQLWSRVNIQGRLLPQHLAALSTWLTNSRNHDLSFDLEFAEFHGRRTTHDEYTPNKDMEFSVLIGIMDELSKHSTRVKTFNVTLYGGLTNERAVYPPIFESLVAKGVEWSRLEEIGIKVDTWKPTGLPISGMVEEMLQRAPKLTSVIIPKLTPYGLEKFKTRYPFPEYPWYWLQEMTIHGITVPDLLTILPDLFELRVLKASISDGTDDDTPRSQIVHVPSLHSLFIYEYDIDSSRSSVALFRSISLRSLKNLSAVIKGSQRRLSTGEVYGSICECLERSQAKLESLTLGDHLTLGAANVEQTLIQFTSQPIIKNNLRKLTLLNRIVTRKFIDALTFSDPSAPVLLPKLEHLILSRWSVGSPTARGILMNMAITRSQVAPLKTLKVIFGEVAAVVPDAERLKYHESRLENLEVFFEHDSSVMDLGAYRASLWLQ</sequence>
<dbReference type="EMBL" id="AACS02000005">
    <property type="protein sequence ID" value="EAU82261.1"/>
    <property type="molecule type" value="Genomic_DNA"/>
</dbReference>
<dbReference type="GeneID" id="6016173"/>
<accession>A8P8F4</accession>
<gene>
    <name evidence="2" type="ORF">CC1G_12870</name>
</gene>
<dbReference type="RefSeq" id="XP_001839559.1">
    <property type="nucleotide sequence ID" value="XM_001839507.1"/>
</dbReference>
<evidence type="ECO:0000313" key="2">
    <source>
        <dbReference type="EMBL" id="EAU82261.1"/>
    </source>
</evidence>